<sequence length="217" mass="22870">MSTNPEEIRRDIERTRAELSENVNALSDSAKPGNIVRDQVEGVKDSVHGIKERIFGSDYDPYDDGAVGAVGDRAGAALGDAREAVAHSPAKVKSSTRGNPIAAGLIAAGVGALIGGLIPSTRMEQERAQQLKEAAGPALDEVKEMAAEAKDHLQPRAQEAVENVKGVAQESGEALKADAEVAKQEVSEQAHTSADTVRTDVGSKVDETRTEVDDARH</sequence>
<protein>
    <submittedName>
        <fullName evidence="2">Uncharacterized protein</fullName>
    </submittedName>
</protein>
<keyword evidence="3" id="KW-1185">Reference proteome</keyword>
<dbReference type="Proteomes" id="UP000093501">
    <property type="component" value="Unassembled WGS sequence"/>
</dbReference>
<dbReference type="RefSeq" id="WP_068751799.1">
    <property type="nucleotide sequence ID" value="NZ_LR214441.1"/>
</dbReference>
<feature type="compositionally biased region" description="Basic and acidic residues" evidence="1">
    <location>
        <begin position="197"/>
        <end position="217"/>
    </location>
</feature>
<dbReference type="SUPFAM" id="SSF58113">
    <property type="entry name" value="Apolipoprotein A-I"/>
    <property type="match status" value="1"/>
</dbReference>
<organism evidence="2 3">
    <name type="scientific">Tessaracoccus lapidicaptus</name>
    <dbReference type="NCBI Taxonomy" id="1427523"/>
    <lineage>
        <taxon>Bacteria</taxon>
        <taxon>Bacillati</taxon>
        <taxon>Actinomycetota</taxon>
        <taxon>Actinomycetes</taxon>
        <taxon>Propionibacteriales</taxon>
        <taxon>Propionibacteriaceae</taxon>
        <taxon>Tessaracoccus</taxon>
    </lineage>
</organism>
<dbReference type="Gene3D" id="1.20.120.20">
    <property type="entry name" value="Apolipoprotein"/>
    <property type="match status" value="1"/>
</dbReference>
<proteinExistence type="predicted"/>
<accession>A0A1C0AKP8</accession>
<dbReference type="Pfam" id="PF12277">
    <property type="entry name" value="DUF3618"/>
    <property type="match status" value="1"/>
</dbReference>
<evidence type="ECO:0000256" key="1">
    <source>
        <dbReference type="SAM" id="MobiDB-lite"/>
    </source>
</evidence>
<gene>
    <name evidence="2" type="ORF">BCR15_05200</name>
</gene>
<evidence type="ECO:0000313" key="2">
    <source>
        <dbReference type="EMBL" id="OCL33233.1"/>
    </source>
</evidence>
<evidence type="ECO:0000313" key="3">
    <source>
        <dbReference type="Proteomes" id="UP000093501"/>
    </source>
</evidence>
<reference evidence="3" key="1">
    <citation type="submission" date="2016-07" db="EMBL/GenBank/DDBJ databases">
        <authorList>
            <person name="Florea S."/>
            <person name="Webb J.S."/>
            <person name="Jaromczyk J."/>
            <person name="Schardl C.L."/>
        </authorList>
    </citation>
    <scope>NUCLEOTIDE SEQUENCE [LARGE SCALE GENOMIC DNA]</scope>
    <source>
        <strain evidence="3">IPBSL-7</strain>
    </source>
</reference>
<dbReference type="EMBL" id="MBQD01000022">
    <property type="protein sequence ID" value="OCL33233.1"/>
    <property type="molecule type" value="Genomic_DNA"/>
</dbReference>
<comment type="caution">
    <text evidence="2">The sequence shown here is derived from an EMBL/GenBank/DDBJ whole genome shotgun (WGS) entry which is preliminary data.</text>
</comment>
<feature type="compositionally biased region" description="Basic and acidic residues" evidence="1">
    <location>
        <begin position="173"/>
        <end position="188"/>
    </location>
</feature>
<dbReference type="AlphaFoldDB" id="A0A1C0AKP8"/>
<name>A0A1C0AKP8_9ACTN</name>
<dbReference type="InterPro" id="IPR022062">
    <property type="entry name" value="DUF3618"/>
</dbReference>
<feature type="region of interest" description="Disordered" evidence="1">
    <location>
        <begin position="168"/>
        <end position="217"/>
    </location>
</feature>